<reference evidence="5" key="1">
    <citation type="submission" date="2012-12" db="EMBL/GenBank/DDBJ databases">
        <authorList>
            <person name="Hellsten U."/>
            <person name="Grimwood J."/>
            <person name="Chapman J.A."/>
            <person name="Shapiro H."/>
            <person name="Aerts A."/>
            <person name="Otillar R.P."/>
            <person name="Terry A.Y."/>
            <person name="Boore J.L."/>
            <person name="Simakov O."/>
            <person name="Marletaz F."/>
            <person name="Cho S.-J."/>
            <person name="Edsinger-Gonzales E."/>
            <person name="Havlak P."/>
            <person name="Kuo D.-H."/>
            <person name="Larsson T."/>
            <person name="Lv J."/>
            <person name="Arendt D."/>
            <person name="Savage R."/>
            <person name="Osoegawa K."/>
            <person name="de Jong P."/>
            <person name="Lindberg D.R."/>
            <person name="Seaver E.C."/>
            <person name="Weisblat D.A."/>
            <person name="Putnam N.H."/>
            <person name="Grigoriev I.V."/>
            <person name="Rokhsar D.S."/>
        </authorList>
    </citation>
    <scope>NUCLEOTIDE SEQUENCE</scope>
    <source>
        <strain evidence="5">I ESC-2004</strain>
    </source>
</reference>
<feature type="compositionally biased region" description="Low complexity" evidence="1">
    <location>
        <begin position="116"/>
        <end position="131"/>
    </location>
</feature>
<dbReference type="OrthoDB" id="6022555at2759"/>
<accession>R7TBU0</accession>
<dbReference type="OMA" id="CWHQPPV"/>
<feature type="region of interest" description="Disordered" evidence="1">
    <location>
        <begin position="1"/>
        <end position="20"/>
    </location>
</feature>
<dbReference type="Pfam" id="PF15275">
    <property type="entry name" value="PEHE"/>
    <property type="match status" value="1"/>
</dbReference>
<dbReference type="Gene3D" id="6.10.250.2000">
    <property type="match status" value="1"/>
</dbReference>
<sequence>MDVDNTASMEADAKDEHNSVVYEPKITAGSSSQEIGQLKDMLLLHLDLMQQQQETILMKDRQLQSLHQEKSALQCRLDRMERRMALLRQQSQNTSRSSRKPPVVDSETEDPPSPIPRSSCRSSRTDSTSSRSAKRKRTFVRTKLAKRFKSERPCTDSENENRSPAKRSERHKLALQRHQLREQNEKLAQLKQMNKRQFPLSHDLSDAEYTSKFSCTPRPRSINIGGRYHDSSISRTGHLYHMVSRGDTEAPLGDLSPVRDVKHQSEVEVPSWRVVLIPRGYQMEGTENLDDEIYLRRHQKPENEERRRKRWDMQRLREERMKEKLQGRQEEESNDVDSMQFSFLPSPEKALYIEVQDTVPVVAFGYPVPQMKPAEFDLNWFKAEKKDREDKGRRKRAI</sequence>
<protein>
    <recommendedName>
        <fullName evidence="2">PEHE domain-containing protein</fullName>
    </recommendedName>
</protein>
<dbReference type="SMART" id="SM01300">
    <property type="entry name" value="PEHE"/>
    <property type="match status" value="1"/>
</dbReference>
<feature type="compositionally biased region" description="Basic residues" evidence="1">
    <location>
        <begin position="132"/>
        <end position="147"/>
    </location>
</feature>
<evidence type="ECO:0000313" key="3">
    <source>
        <dbReference type="EMBL" id="ELT91179.1"/>
    </source>
</evidence>
<evidence type="ECO:0000313" key="4">
    <source>
        <dbReference type="EnsemblMetazoa" id="CapteP225937"/>
    </source>
</evidence>
<dbReference type="EMBL" id="KB310616">
    <property type="protein sequence ID" value="ELT91179.1"/>
    <property type="molecule type" value="Genomic_DNA"/>
</dbReference>
<dbReference type="PANTHER" id="PTHR21656:SF2">
    <property type="entry name" value="MALE-SPECIFIC LETHAL 1 HOMOLOG"/>
    <property type="match status" value="1"/>
</dbReference>
<dbReference type="HOGENOM" id="CLU_030878_0_0_1"/>
<keyword evidence="5" id="KW-1185">Reference proteome</keyword>
<reference evidence="4" key="3">
    <citation type="submission" date="2015-06" db="UniProtKB">
        <authorList>
            <consortium name="EnsemblMetazoa"/>
        </authorList>
    </citation>
    <scope>IDENTIFICATION</scope>
</reference>
<dbReference type="InterPro" id="IPR026711">
    <property type="entry name" value="Msl-1"/>
</dbReference>
<gene>
    <name evidence="3" type="ORF">CAPTEDRAFT_225937</name>
</gene>
<dbReference type="Gene3D" id="1.20.5.170">
    <property type="match status" value="1"/>
</dbReference>
<name>R7TBU0_CAPTE</name>
<evidence type="ECO:0000259" key="2">
    <source>
        <dbReference type="PROSITE" id="PS52052"/>
    </source>
</evidence>
<dbReference type="EnsemblMetazoa" id="CapteT225937">
    <property type="protein sequence ID" value="CapteP225937"/>
    <property type="gene ID" value="CapteG225937"/>
</dbReference>
<feature type="domain" description="PEHE" evidence="2">
    <location>
        <begin position="266"/>
        <end position="380"/>
    </location>
</feature>
<evidence type="ECO:0000256" key="1">
    <source>
        <dbReference type="SAM" id="MobiDB-lite"/>
    </source>
</evidence>
<reference evidence="3 5" key="2">
    <citation type="journal article" date="2013" name="Nature">
        <title>Insights into bilaterian evolution from three spiralian genomes.</title>
        <authorList>
            <person name="Simakov O."/>
            <person name="Marletaz F."/>
            <person name="Cho S.J."/>
            <person name="Edsinger-Gonzales E."/>
            <person name="Havlak P."/>
            <person name="Hellsten U."/>
            <person name="Kuo D.H."/>
            <person name="Larsson T."/>
            <person name="Lv J."/>
            <person name="Arendt D."/>
            <person name="Savage R."/>
            <person name="Osoegawa K."/>
            <person name="de Jong P."/>
            <person name="Grimwood J."/>
            <person name="Chapman J.A."/>
            <person name="Shapiro H."/>
            <person name="Aerts A."/>
            <person name="Otillar R.P."/>
            <person name="Terry A.Y."/>
            <person name="Boore J.L."/>
            <person name="Grigoriev I.V."/>
            <person name="Lindberg D.R."/>
            <person name="Seaver E.C."/>
            <person name="Weisblat D.A."/>
            <person name="Putnam N.H."/>
            <person name="Rokhsar D.S."/>
        </authorList>
    </citation>
    <scope>NUCLEOTIDE SEQUENCE</scope>
    <source>
        <strain evidence="3 5">I ESC-2004</strain>
    </source>
</reference>
<evidence type="ECO:0000313" key="5">
    <source>
        <dbReference type="Proteomes" id="UP000014760"/>
    </source>
</evidence>
<dbReference type="PROSITE" id="PS52052">
    <property type="entry name" value="PEHE"/>
    <property type="match status" value="1"/>
</dbReference>
<feature type="compositionally biased region" description="Basic and acidic residues" evidence="1">
    <location>
        <begin position="148"/>
        <end position="167"/>
    </location>
</feature>
<dbReference type="STRING" id="283909.R7TBU0"/>
<dbReference type="GO" id="GO:0003682">
    <property type="term" value="F:chromatin binding"/>
    <property type="evidence" value="ECO:0007669"/>
    <property type="project" value="TreeGrafter"/>
</dbReference>
<dbReference type="EMBL" id="AMQN01002967">
    <property type="status" value="NOT_ANNOTATED_CDS"/>
    <property type="molecule type" value="Genomic_DNA"/>
</dbReference>
<dbReference type="PANTHER" id="PTHR21656">
    <property type="entry name" value="MALE-SPECIFIC LETHAL-1 PROTEIN"/>
    <property type="match status" value="1"/>
</dbReference>
<proteinExistence type="predicted"/>
<dbReference type="GO" id="GO:0072487">
    <property type="term" value="C:MSL complex"/>
    <property type="evidence" value="ECO:0007669"/>
    <property type="project" value="InterPro"/>
</dbReference>
<feature type="region of interest" description="Disordered" evidence="1">
    <location>
        <begin position="87"/>
        <end position="172"/>
    </location>
</feature>
<dbReference type="InterPro" id="IPR029332">
    <property type="entry name" value="PEHE_dom"/>
</dbReference>
<dbReference type="Proteomes" id="UP000014760">
    <property type="component" value="Unassembled WGS sequence"/>
</dbReference>
<organism evidence="3">
    <name type="scientific">Capitella teleta</name>
    <name type="common">Polychaete worm</name>
    <dbReference type="NCBI Taxonomy" id="283909"/>
    <lineage>
        <taxon>Eukaryota</taxon>
        <taxon>Metazoa</taxon>
        <taxon>Spiralia</taxon>
        <taxon>Lophotrochozoa</taxon>
        <taxon>Annelida</taxon>
        <taxon>Polychaeta</taxon>
        <taxon>Sedentaria</taxon>
        <taxon>Scolecida</taxon>
        <taxon>Capitellidae</taxon>
        <taxon>Capitella</taxon>
    </lineage>
</organism>
<dbReference type="AlphaFoldDB" id="R7TBU0"/>